<dbReference type="PANTHER" id="PTHR32024">
    <property type="entry name" value="TRK SYSTEM POTASSIUM UPTAKE PROTEIN TRKG-RELATED"/>
    <property type="match status" value="1"/>
</dbReference>
<evidence type="ECO:0000256" key="6">
    <source>
        <dbReference type="ARBA" id="ARBA00022538"/>
    </source>
</evidence>
<keyword evidence="8 12" id="KW-0630">Potassium</keyword>
<evidence type="ECO:0000256" key="5">
    <source>
        <dbReference type="ARBA" id="ARBA00022519"/>
    </source>
</evidence>
<feature type="transmembrane region" description="Helical" evidence="13">
    <location>
        <begin position="12"/>
        <end position="30"/>
    </location>
</feature>
<feature type="transmembrane region" description="Helical" evidence="13">
    <location>
        <begin position="36"/>
        <end position="57"/>
    </location>
</feature>
<comment type="subcellular location">
    <subcellularLocation>
        <location evidence="1">Cell inner membrane</location>
        <topology evidence="1">Multi-pass membrane protein</topology>
    </subcellularLocation>
</comment>
<accession>A0A1G6H5I6</accession>
<evidence type="ECO:0000256" key="10">
    <source>
        <dbReference type="ARBA" id="ARBA00023065"/>
    </source>
</evidence>
<keyword evidence="4" id="KW-1003">Cell membrane</keyword>
<evidence type="ECO:0000256" key="3">
    <source>
        <dbReference type="ARBA" id="ARBA00022448"/>
    </source>
</evidence>
<dbReference type="GO" id="GO:0015379">
    <property type="term" value="F:potassium:chloride symporter activity"/>
    <property type="evidence" value="ECO:0007669"/>
    <property type="project" value="InterPro"/>
</dbReference>
<dbReference type="EMBL" id="FMYP01000007">
    <property type="protein sequence ID" value="SDB89384.1"/>
    <property type="molecule type" value="Genomic_DNA"/>
</dbReference>
<feature type="transmembrane region" description="Helical" evidence="13">
    <location>
        <begin position="69"/>
        <end position="90"/>
    </location>
</feature>
<keyword evidence="12" id="KW-0479">Metal-binding</keyword>
<keyword evidence="5" id="KW-0997">Cell inner membrane</keyword>
<sequence>MRWFKVIRTVGLVLLFNAAFMAISAVISLFNQDTGFIPLLLSMFITIVLAVFPVVFVPYDSNVNTKEGYAIVVLSWLVSCVVAMLPYLLWGGEFSLVNAWYEVVSGYTTTGSTILNNVEALPPSLLFWRASTHFIGGIGIVLFALVVMPAFGKLKTALSKIELSPLAKDNFKYQARKTMHIIVVVYLGLTLSQTILLKIAGMSWFDAVCHAFATIATGGFSTKNLSIAFYHSPSIEIITMVFMFLSGLHFGLIWATIMFHKFNLFTSAVTRYYFFSLIVGIALVTINIKGPIYHTWVDALRYASFQVISVGTTTGFANADSAIWPPFSILIMLFLILQCACSGSTSGGIKTDRVVIFYQTLKRQVKKLQHPNAIIPVKVKKFIVDEELVSGTILFIALYIFIVFISTVLLAAMGVDILSSFSASAACMGNVGPGFGIVGSMTTYSSIPDLGKWILSIVMLLGRMEIYGLLLLFLMKSWK</sequence>
<reference evidence="14 15" key="1">
    <citation type="submission" date="2016-09" db="EMBL/GenBank/DDBJ databases">
        <authorList>
            <person name="Capua I."/>
            <person name="De Benedictis P."/>
            <person name="Joannis T."/>
            <person name="Lombin L.H."/>
            <person name="Cattoli G."/>
        </authorList>
    </citation>
    <scope>NUCLEOTIDE SEQUENCE [LARGE SCALE GENOMIC DNA]</scope>
    <source>
        <strain evidence="14 15">A7P-90m</strain>
    </source>
</reference>
<evidence type="ECO:0000256" key="11">
    <source>
        <dbReference type="ARBA" id="ARBA00023136"/>
    </source>
</evidence>
<name>A0A1G6H5I6_9BACT</name>
<dbReference type="PANTHER" id="PTHR32024:SF2">
    <property type="entry name" value="TRK SYSTEM POTASSIUM UPTAKE PROTEIN TRKG-RELATED"/>
    <property type="match status" value="1"/>
</dbReference>
<evidence type="ECO:0000256" key="2">
    <source>
        <dbReference type="ARBA" id="ARBA00009137"/>
    </source>
</evidence>
<feature type="transmembrane region" description="Helical" evidence="13">
    <location>
        <begin position="388"/>
        <end position="412"/>
    </location>
</feature>
<keyword evidence="9 13" id="KW-1133">Transmembrane helix</keyword>
<evidence type="ECO:0000256" key="9">
    <source>
        <dbReference type="ARBA" id="ARBA00022989"/>
    </source>
</evidence>
<feature type="transmembrane region" description="Helical" evidence="13">
    <location>
        <begin position="237"/>
        <end position="259"/>
    </location>
</feature>
<dbReference type="Proteomes" id="UP000199452">
    <property type="component" value="Unassembled WGS sequence"/>
</dbReference>
<feature type="binding site" evidence="12">
    <location>
        <position position="109"/>
    </location>
    <ligand>
        <name>K(+)</name>
        <dbReference type="ChEBI" id="CHEBI:29103"/>
    </ligand>
</feature>
<keyword evidence="3" id="KW-0813">Transport</keyword>
<feature type="transmembrane region" description="Helical" evidence="13">
    <location>
        <begin position="126"/>
        <end position="151"/>
    </location>
</feature>
<dbReference type="GO" id="GO:0046872">
    <property type="term" value="F:metal ion binding"/>
    <property type="evidence" value="ECO:0007669"/>
    <property type="project" value="UniProtKB-KW"/>
</dbReference>
<keyword evidence="15" id="KW-1185">Reference proteome</keyword>
<evidence type="ECO:0000256" key="7">
    <source>
        <dbReference type="ARBA" id="ARBA00022692"/>
    </source>
</evidence>
<feature type="transmembrane region" description="Helical" evidence="13">
    <location>
        <begin position="323"/>
        <end position="343"/>
    </location>
</feature>
<feature type="transmembrane region" description="Helical" evidence="13">
    <location>
        <begin position="453"/>
        <end position="474"/>
    </location>
</feature>
<dbReference type="RefSeq" id="WP_170829983.1">
    <property type="nucleotide sequence ID" value="NZ_FMYP01000007.1"/>
</dbReference>
<evidence type="ECO:0000313" key="15">
    <source>
        <dbReference type="Proteomes" id="UP000199452"/>
    </source>
</evidence>
<feature type="binding site" evidence="12">
    <location>
        <position position="110"/>
    </location>
    <ligand>
        <name>K(+)</name>
        <dbReference type="ChEBI" id="CHEBI:29103"/>
    </ligand>
</feature>
<keyword evidence="10" id="KW-0406">Ion transport</keyword>
<feature type="binding site" evidence="12">
    <location>
        <position position="313"/>
    </location>
    <ligand>
        <name>K(+)</name>
        <dbReference type="ChEBI" id="CHEBI:29103"/>
    </ligand>
</feature>
<evidence type="ECO:0000313" key="14">
    <source>
        <dbReference type="EMBL" id="SDB89384.1"/>
    </source>
</evidence>
<keyword evidence="7 13" id="KW-0812">Transmembrane</keyword>
<feature type="transmembrane region" description="Helical" evidence="13">
    <location>
        <begin position="271"/>
        <end position="288"/>
    </location>
</feature>
<organism evidence="14 15">
    <name type="scientific">Williamwhitmania taraxaci</name>
    <dbReference type="NCBI Taxonomy" id="1640674"/>
    <lineage>
        <taxon>Bacteria</taxon>
        <taxon>Pseudomonadati</taxon>
        <taxon>Bacteroidota</taxon>
        <taxon>Bacteroidia</taxon>
        <taxon>Bacteroidales</taxon>
        <taxon>Williamwhitmaniaceae</taxon>
        <taxon>Williamwhitmania</taxon>
    </lineage>
</organism>
<dbReference type="GO" id="GO:0005886">
    <property type="term" value="C:plasma membrane"/>
    <property type="evidence" value="ECO:0007669"/>
    <property type="project" value="UniProtKB-SubCell"/>
</dbReference>
<evidence type="ECO:0000256" key="8">
    <source>
        <dbReference type="ARBA" id="ARBA00022958"/>
    </source>
</evidence>
<keyword evidence="6" id="KW-0633">Potassium transport</keyword>
<feature type="binding site" evidence="12">
    <location>
        <position position="430"/>
    </location>
    <ligand>
        <name>K(+)</name>
        <dbReference type="ChEBI" id="CHEBI:29103"/>
    </ligand>
</feature>
<dbReference type="InterPro" id="IPR004772">
    <property type="entry name" value="TrkH"/>
</dbReference>
<feature type="binding site" evidence="12">
    <location>
        <position position="431"/>
    </location>
    <ligand>
        <name>K(+)</name>
        <dbReference type="ChEBI" id="CHEBI:29103"/>
    </ligand>
</feature>
<dbReference type="Pfam" id="PF02386">
    <property type="entry name" value="TrkH"/>
    <property type="match status" value="1"/>
</dbReference>
<feature type="transmembrane region" description="Helical" evidence="13">
    <location>
        <begin position="181"/>
        <end position="205"/>
    </location>
</feature>
<feature type="binding site" evidence="12">
    <location>
        <position position="314"/>
    </location>
    <ligand>
        <name>K(+)</name>
        <dbReference type="ChEBI" id="CHEBI:29103"/>
    </ligand>
</feature>
<dbReference type="InterPro" id="IPR003445">
    <property type="entry name" value="Cat_transpt"/>
</dbReference>
<evidence type="ECO:0000256" key="13">
    <source>
        <dbReference type="SAM" id="Phobius"/>
    </source>
</evidence>
<dbReference type="AlphaFoldDB" id="A0A1G6H5I6"/>
<proteinExistence type="inferred from homology"/>
<evidence type="ECO:0000256" key="12">
    <source>
        <dbReference type="PIRSR" id="PIRSR006247-1"/>
    </source>
</evidence>
<dbReference type="PIRSF" id="PIRSF006247">
    <property type="entry name" value="TrkH"/>
    <property type="match status" value="1"/>
</dbReference>
<comment type="similarity">
    <text evidence="2">Belongs to the TrkH potassium transport family.</text>
</comment>
<protein>
    <submittedName>
        <fullName evidence="14">Trk system potassium uptake protein TrkH</fullName>
    </submittedName>
</protein>
<evidence type="ECO:0000256" key="4">
    <source>
        <dbReference type="ARBA" id="ARBA00022475"/>
    </source>
</evidence>
<feature type="binding site" evidence="12">
    <location>
        <position position="218"/>
    </location>
    <ligand>
        <name>K(+)</name>
        <dbReference type="ChEBI" id="CHEBI:29103"/>
    </ligand>
</feature>
<gene>
    <name evidence="14" type="ORF">SAMN05216323_100722</name>
</gene>
<evidence type="ECO:0000256" key="1">
    <source>
        <dbReference type="ARBA" id="ARBA00004429"/>
    </source>
</evidence>
<keyword evidence="11 13" id="KW-0472">Membrane</keyword>
<dbReference type="STRING" id="1640674.SAMN05216323_100722"/>